<proteinExistence type="predicted"/>
<keyword evidence="1" id="KW-0812">Transmembrane</keyword>
<protein>
    <submittedName>
        <fullName evidence="2">Uncharacterized protein</fullName>
    </submittedName>
</protein>
<comment type="caution">
    <text evidence="2">The sequence shown here is derived from an EMBL/GenBank/DDBJ whole genome shotgun (WGS) entry which is preliminary data.</text>
</comment>
<reference evidence="2" key="1">
    <citation type="submission" date="2024-02" db="EMBL/GenBank/DDBJ databases">
        <authorList>
            <consortium name="Clinical and Environmental Microbiology Branch: Whole genome sequencing antimicrobial resistance pathogens in the healthcare setting"/>
        </authorList>
    </citation>
    <scope>NUCLEOTIDE SEQUENCE</scope>
    <source>
        <strain evidence="2">2021GO-0154</strain>
    </source>
</reference>
<name>A0AAI9GG30_PROST</name>
<organism evidence="2">
    <name type="scientific">Providencia stuartii</name>
    <dbReference type="NCBI Taxonomy" id="588"/>
    <lineage>
        <taxon>Bacteria</taxon>
        <taxon>Pseudomonadati</taxon>
        <taxon>Pseudomonadota</taxon>
        <taxon>Gammaproteobacteria</taxon>
        <taxon>Enterobacterales</taxon>
        <taxon>Morganellaceae</taxon>
        <taxon>Providencia</taxon>
    </lineage>
</organism>
<accession>A0AAI9GG30</accession>
<sequence>MKLKLIEIPIFVMVISIALVLVGKNIEHTSKTSLSMLSLKEINTCKREKQCITTGKIMGGIKSDLNPIKEIRTFIRKKIY</sequence>
<dbReference type="EMBL" id="ABMABF030000006">
    <property type="protein sequence ID" value="EMJ5134527.1"/>
    <property type="molecule type" value="Genomic_DNA"/>
</dbReference>
<gene>
    <name evidence="2" type="ORF">RG298_002263</name>
</gene>
<evidence type="ECO:0000256" key="1">
    <source>
        <dbReference type="SAM" id="Phobius"/>
    </source>
</evidence>
<keyword evidence="1" id="KW-1133">Transmembrane helix</keyword>
<keyword evidence="1" id="KW-0472">Membrane</keyword>
<feature type="transmembrane region" description="Helical" evidence="1">
    <location>
        <begin position="6"/>
        <end position="26"/>
    </location>
</feature>
<dbReference type="AlphaFoldDB" id="A0AAI9GG30"/>
<evidence type="ECO:0000313" key="2">
    <source>
        <dbReference type="EMBL" id="EMJ5134527.1"/>
    </source>
</evidence>